<evidence type="ECO:0000256" key="1">
    <source>
        <dbReference type="ARBA" id="ARBA00022490"/>
    </source>
</evidence>
<dbReference type="InterPro" id="IPR033761">
    <property type="entry name" value="SeqA_N"/>
</dbReference>
<keyword evidence="3 4" id="KW-0238">DNA-binding</keyword>
<proteinExistence type="inferred from homology"/>
<comment type="subcellular location">
    <subcellularLocation>
        <location evidence="4 5">Cytoplasm</location>
    </subcellularLocation>
</comment>
<dbReference type="GO" id="GO:0005737">
    <property type="term" value="C:cytoplasm"/>
    <property type="evidence" value="ECO:0007669"/>
    <property type="project" value="UniProtKB-SubCell"/>
</dbReference>
<dbReference type="Gene3D" id="1.10.1220.10">
    <property type="entry name" value="Met repressor-like"/>
    <property type="match status" value="1"/>
</dbReference>
<dbReference type="SUPFAM" id="SSF47598">
    <property type="entry name" value="Ribbon-helix-helix"/>
    <property type="match status" value="1"/>
</dbReference>
<dbReference type="GO" id="GO:0006355">
    <property type="term" value="P:regulation of DNA-templated transcription"/>
    <property type="evidence" value="ECO:0007669"/>
    <property type="project" value="InterPro"/>
</dbReference>
<feature type="domain" description="Replication modulator SeqA C-terminal DNA-binding" evidence="6">
    <location>
        <begin position="74"/>
        <end position="181"/>
    </location>
</feature>
<dbReference type="GO" id="GO:0003677">
    <property type="term" value="F:DNA binding"/>
    <property type="evidence" value="ECO:0007669"/>
    <property type="project" value="UniProtKB-UniRule"/>
</dbReference>
<reference evidence="8" key="1">
    <citation type="journal article" date="2014" name="Int. J. Syst. Evol. Microbiol.">
        <title>Complete genome sequence of Corynebacterium casei LMG S-19264T (=DSM 44701T), isolated from a smear-ripened cheese.</title>
        <authorList>
            <consortium name="US DOE Joint Genome Institute (JGI-PGF)"/>
            <person name="Walter F."/>
            <person name="Albersmeier A."/>
            <person name="Kalinowski J."/>
            <person name="Ruckert C."/>
        </authorList>
    </citation>
    <scope>NUCLEOTIDE SEQUENCE</scope>
    <source>
        <strain evidence="8">KCTC 42731</strain>
    </source>
</reference>
<dbReference type="HAMAP" id="MF_00908">
    <property type="entry name" value="SeqA"/>
    <property type="match status" value="1"/>
</dbReference>
<protein>
    <recommendedName>
        <fullName evidence="4 5">Negative modulator of initiation of replication</fullName>
    </recommendedName>
</protein>
<comment type="caution">
    <text evidence="8">The sequence shown here is derived from an EMBL/GenBank/DDBJ whole genome shotgun (WGS) entry which is preliminary data.</text>
</comment>
<comment type="similarity">
    <text evidence="4 5">Belongs to the SeqA family.</text>
</comment>
<dbReference type="InterPro" id="IPR026577">
    <property type="entry name" value="SeqA_DNA-bd_C"/>
</dbReference>
<reference evidence="8" key="2">
    <citation type="submission" date="2020-09" db="EMBL/GenBank/DDBJ databases">
        <authorList>
            <person name="Sun Q."/>
            <person name="Kim S."/>
        </authorList>
    </citation>
    <scope>NUCLEOTIDE SEQUENCE</scope>
    <source>
        <strain evidence="8">KCTC 42731</strain>
    </source>
</reference>
<keyword evidence="1 4" id="KW-0963">Cytoplasm</keyword>
<keyword evidence="2 4" id="KW-0236">DNA replication inhibitor</keyword>
<evidence type="ECO:0000256" key="5">
    <source>
        <dbReference type="PIRNR" id="PIRNR019401"/>
    </source>
</evidence>
<evidence type="ECO:0000256" key="2">
    <source>
        <dbReference type="ARBA" id="ARBA00022880"/>
    </source>
</evidence>
<comment type="function">
    <text evidence="4 5">Negative regulator of replication initiation, which contributes to regulation of DNA replication and ensures that replication initiation occurs exactly once per chromosome per cell cycle. Binds to pairs of hemimethylated GATC sequences in the oriC region, thus preventing assembly of replication proteins and re-initiation at newly replicated origins. Repression is relieved when the region becomes fully methylated.</text>
</comment>
<evidence type="ECO:0000259" key="7">
    <source>
        <dbReference type="Pfam" id="PF17206"/>
    </source>
</evidence>
<organism evidence="8 9">
    <name type="scientific">Thalassotalea marina</name>
    <dbReference type="NCBI Taxonomy" id="1673741"/>
    <lineage>
        <taxon>Bacteria</taxon>
        <taxon>Pseudomonadati</taxon>
        <taxon>Pseudomonadota</taxon>
        <taxon>Gammaproteobacteria</taxon>
        <taxon>Alteromonadales</taxon>
        <taxon>Colwelliaceae</taxon>
        <taxon>Thalassotalea</taxon>
    </lineage>
</organism>
<dbReference type="Gene3D" id="1.20.1380.10">
    <property type="entry name" value="Replication modulator SeqA, C-terminal DNA-binding domain"/>
    <property type="match status" value="1"/>
</dbReference>
<dbReference type="RefSeq" id="WP_189772748.1">
    <property type="nucleotide sequence ID" value="NZ_BNCK01000008.1"/>
</dbReference>
<dbReference type="Pfam" id="PF03925">
    <property type="entry name" value="SeqA"/>
    <property type="match status" value="1"/>
</dbReference>
<name>A0A919BPI8_9GAMM</name>
<dbReference type="Proteomes" id="UP000623842">
    <property type="component" value="Unassembled WGS sequence"/>
</dbReference>
<accession>A0A919BPI8</accession>
<gene>
    <name evidence="4 8" type="primary">seqA</name>
    <name evidence="8" type="ORF">GCM10017161_32200</name>
</gene>
<sequence length="183" mass="20717">MKHIEIDEDLYQYLASQTQFIGESASSILRRLLSLPGSQTESVTKKSSEITKTFTVDEQEKPAEKVAATANKANVFDVINKEELSMQRGVVGRFLLLLSALQRVHGDDFAVVLDIRGRDRLYFAQSEKELSESGSSTKPRQIPESPYWVITNSNTTRKKMMITEVAKALDYSDQQIEKIRDLL</sequence>
<evidence type="ECO:0000313" key="9">
    <source>
        <dbReference type="Proteomes" id="UP000623842"/>
    </source>
</evidence>
<dbReference type="PIRSF" id="PIRSF019401">
    <property type="entry name" value="SeqA"/>
    <property type="match status" value="1"/>
</dbReference>
<dbReference type="NCBIfam" id="NF008389">
    <property type="entry name" value="PRK11187.1"/>
    <property type="match status" value="1"/>
</dbReference>
<dbReference type="InterPro" id="IPR013321">
    <property type="entry name" value="Arc_rbn_hlx_hlx"/>
</dbReference>
<dbReference type="InterPro" id="IPR036835">
    <property type="entry name" value="SeqA_DNA-bd_C_sf"/>
</dbReference>
<evidence type="ECO:0000259" key="6">
    <source>
        <dbReference type="Pfam" id="PF03925"/>
    </source>
</evidence>
<evidence type="ECO:0000256" key="3">
    <source>
        <dbReference type="ARBA" id="ARBA00023125"/>
    </source>
</evidence>
<comment type="subunit">
    <text evidence="4">Homodimer. Polymerizes to form helical filaments.</text>
</comment>
<dbReference type="SUPFAM" id="SSF82808">
    <property type="entry name" value="Replication modulator SeqA, C-terminal DNA-binding domain"/>
    <property type="match status" value="1"/>
</dbReference>
<comment type="caution">
    <text evidence="4">Lacks conserved residue(s) required for the propagation of feature annotation.</text>
</comment>
<dbReference type="GO" id="GO:0032297">
    <property type="term" value="P:negative regulation of DNA-templated DNA replication initiation"/>
    <property type="evidence" value="ECO:0007669"/>
    <property type="project" value="UniProtKB-UniRule"/>
</dbReference>
<evidence type="ECO:0000313" key="8">
    <source>
        <dbReference type="EMBL" id="GHG01127.1"/>
    </source>
</evidence>
<dbReference type="EMBL" id="BNCK01000008">
    <property type="protein sequence ID" value="GHG01127.1"/>
    <property type="molecule type" value="Genomic_DNA"/>
</dbReference>
<dbReference type="InterPro" id="IPR010985">
    <property type="entry name" value="Ribbon_hlx_hlx"/>
</dbReference>
<dbReference type="AlphaFoldDB" id="A0A919BPI8"/>
<dbReference type="InterPro" id="IPR005621">
    <property type="entry name" value="SeqA"/>
</dbReference>
<keyword evidence="9" id="KW-1185">Reference proteome</keyword>
<dbReference type="Pfam" id="PF17206">
    <property type="entry name" value="SeqA_N"/>
    <property type="match status" value="1"/>
</dbReference>
<evidence type="ECO:0000256" key="4">
    <source>
        <dbReference type="HAMAP-Rule" id="MF_00908"/>
    </source>
</evidence>
<feature type="domain" description="Negative modulator of initiation of replication SeqA N-terminal" evidence="7">
    <location>
        <begin position="1"/>
        <end position="36"/>
    </location>
</feature>